<dbReference type="AlphaFoldDB" id="A0AB34KY34"/>
<name>A0AB34KY34_9PEZI</name>
<dbReference type="Gene3D" id="1.10.238.200">
    <property type="entry name" value="Cullin, PONY binding domain"/>
    <property type="match status" value="1"/>
</dbReference>
<evidence type="ECO:0000256" key="1">
    <source>
        <dbReference type="ARBA" id="ARBA00022786"/>
    </source>
</evidence>
<evidence type="ECO:0000313" key="5">
    <source>
        <dbReference type="Proteomes" id="UP000803884"/>
    </source>
</evidence>
<reference evidence="4 5" key="1">
    <citation type="journal article" date="2020" name="Microbiol. Resour. Announc.">
        <title>Draft Genome Sequence of a Cladosporium Species Isolated from the Mesophotic Ascidian Didemnum maculosum.</title>
        <authorList>
            <person name="Gioti A."/>
            <person name="Siaperas R."/>
            <person name="Nikolaivits E."/>
            <person name="Le Goff G."/>
            <person name="Ouazzani J."/>
            <person name="Kotoulas G."/>
            <person name="Topakas E."/>
        </authorList>
    </citation>
    <scope>NUCLEOTIDE SEQUENCE [LARGE SCALE GENOMIC DNA]</scope>
    <source>
        <strain evidence="4 5">TM138-S3</strain>
    </source>
</reference>
<dbReference type="GO" id="GO:0032182">
    <property type="term" value="F:ubiquitin-like protein binding"/>
    <property type="evidence" value="ECO:0007669"/>
    <property type="project" value="TreeGrafter"/>
</dbReference>
<dbReference type="InterPro" id="IPR005176">
    <property type="entry name" value="PONY_dom"/>
</dbReference>
<protein>
    <recommendedName>
        <fullName evidence="2">Defective in cullin neddylation protein</fullName>
    </recommendedName>
</protein>
<dbReference type="Pfam" id="PF03556">
    <property type="entry name" value="Cullin_binding"/>
    <property type="match status" value="1"/>
</dbReference>
<dbReference type="InterPro" id="IPR042460">
    <property type="entry name" value="DCN1-like_PONY"/>
</dbReference>
<dbReference type="Pfam" id="PF14555">
    <property type="entry name" value="UBA_4"/>
    <property type="match status" value="1"/>
</dbReference>
<proteinExistence type="predicted"/>
<keyword evidence="5" id="KW-1185">Reference proteome</keyword>
<accession>A0AB34KY34</accession>
<dbReference type="SUPFAM" id="SSF46934">
    <property type="entry name" value="UBA-like"/>
    <property type="match status" value="1"/>
</dbReference>
<dbReference type="Proteomes" id="UP000803884">
    <property type="component" value="Unassembled WGS sequence"/>
</dbReference>
<dbReference type="Gene3D" id="1.10.8.10">
    <property type="entry name" value="DNA helicase RuvA subunit, C-terminal domain"/>
    <property type="match status" value="1"/>
</dbReference>
<organism evidence="4 5">
    <name type="scientific">Cladosporium halotolerans</name>
    <dbReference type="NCBI Taxonomy" id="1052096"/>
    <lineage>
        <taxon>Eukaryota</taxon>
        <taxon>Fungi</taxon>
        <taxon>Dikarya</taxon>
        <taxon>Ascomycota</taxon>
        <taxon>Pezizomycotina</taxon>
        <taxon>Dothideomycetes</taxon>
        <taxon>Dothideomycetidae</taxon>
        <taxon>Cladosporiales</taxon>
        <taxon>Cladosporiaceae</taxon>
        <taxon>Cladosporium</taxon>
    </lineage>
</organism>
<dbReference type="GO" id="GO:0097602">
    <property type="term" value="F:cullin family protein binding"/>
    <property type="evidence" value="ECO:0007669"/>
    <property type="project" value="TreeGrafter"/>
</dbReference>
<feature type="domain" description="DCUN1" evidence="3">
    <location>
        <begin position="57"/>
        <end position="260"/>
    </location>
</feature>
<comment type="caution">
    <text evidence="4">The sequence shown here is derived from an EMBL/GenBank/DDBJ whole genome shotgun (WGS) entry which is preliminary data.</text>
</comment>
<dbReference type="EMBL" id="JAAQHG020000003">
    <property type="protein sequence ID" value="KAL1589949.1"/>
    <property type="molecule type" value="Genomic_DNA"/>
</dbReference>
<gene>
    <name evidence="4" type="ORF">WHR41_01125</name>
</gene>
<evidence type="ECO:0000256" key="2">
    <source>
        <dbReference type="RuleBase" id="RU410713"/>
    </source>
</evidence>
<dbReference type="GO" id="GO:0000151">
    <property type="term" value="C:ubiquitin ligase complex"/>
    <property type="evidence" value="ECO:0007669"/>
    <property type="project" value="TreeGrafter"/>
</dbReference>
<comment type="function">
    <text evidence="2">Neddylation of cullins play an essential role in the regulation of SCF-type complexes activity.</text>
</comment>
<keyword evidence="1" id="KW-0833">Ubl conjugation pathway</keyword>
<dbReference type="GeneID" id="96002569"/>
<evidence type="ECO:0000259" key="3">
    <source>
        <dbReference type="PROSITE" id="PS51229"/>
    </source>
</evidence>
<dbReference type="GO" id="GO:0031624">
    <property type="term" value="F:ubiquitin conjugating enzyme binding"/>
    <property type="evidence" value="ECO:0007669"/>
    <property type="project" value="TreeGrafter"/>
</dbReference>
<dbReference type="PROSITE" id="PS51229">
    <property type="entry name" value="DCUN1"/>
    <property type="match status" value="1"/>
</dbReference>
<dbReference type="InterPro" id="IPR009060">
    <property type="entry name" value="UBA-like_sf"/>
</dbReference>
<dbReference type="PANTHER" id="PTHR12281">
    <property type="entry name" value="RP42 RELATED"/>
    <property type="match status" value="1"/>
</dbReference>
<evidence type="ECO:0000313" key="4">
    <source>
        <dbReference type="EMBL" id="KAL1589949.1"/>
    </source>
</evidence>
<dbReference type="Gene3D" id="1.10.238.10">
    <property type="entry name" value="EF-hand"/>
    <property type="match status" value="1"/>
</dbReference>
<dbReference type="RefSeq" id="XP_069233054.1">
    <property type="nucleotide sequence ID" value="XM_069369731.1"/>
</dbReference>
<dbReference type="GO" id="GO:0045116">
    <property type="term" value="P:protein neddylation"/>
    <property type="evidence" value="ECO:0007669"/>
    <property type="project" value="TreeGrafter"/>
</dbReference>
<sequence>MAPALTSQQKNATTEFVSVTQADPRTAQKFLAKHGWNTSAAINSYFSSSSASSASNPTRKALDQLFDKYRTNPKDSPNELDFQGAGELLEDLEIPLDDVGALVFFELTKSPQIGVIDREGFAGSAALLDAHADSVPKIRNYVLARRAELGRDWELLKRVYNHSFTLLIEERRKAIDLEQAEGFWRVLFADDVWPWATPRTPWLEWYLDFLKNKWGKAVNRDLWRQTLVFAQKSKEDESLSFWSEDSSWPSVIDDFVEWVKTEKRGGEAMEE</sequence>
<dbReference type="InterPro" id="IPR014764">
    <property type="entry name" value="DCN-prot"/>
</dbReference>
<dbReference type="PANTHER" id="PTHR12281:SF31">
    <property type="entry name" value="DCN1-LIKE PROTEIN 3"/>
    <property type="match status" value="1"/>
</dbReference>